<dbReference type="Proteomes" id="UP001151760">
    <property type="component" value="Unassembled WGS sequence"/>
</dbReference>
<keyword evidence="2" id="KW-1185">Reference proteome</keyword>
<gene>
    <name evidence="1" type="ORF">Tco_0799438</name>
</gene>
<protein>
    <submittedName>
        <fullName evidence="1">Zinc finger, CCHC-type containing protein</fullName>
    </submittedName>
</protein>
<dbReference type="EMBL" id="BQNB010011584">
    <property type="protein sequence ID" value="GJS92470.1"/>
    <property type="molecule type" value="Genomic_DNA"/>
</dbReference>
<organism evidence="1 2">
    <name type="scientific">Tanacetum coccineum</name>
    <dbReference type="NCBI Taxonomy" id="301880"/>
    <lineage>
        <taxon>Eukaryota</taxon>
        <taxon>Viridiplantae</taxon>
        <taxon>Streptophyta</taxon>
        <taxon>Embryophyta</taxon>
        <taxon>Tracheophyta</taxon>
        <taxon>Spermatophyta</taxon>
        <taxon>Magnoliopsida</taxon>
        <taxon>eudicotyledons</taxon>
        <taxon>Gunneridae</taxon>
        <taxon>Pentapetalae</taxon>
        <taxon>asterids</taxon>
        <taxon>campanulids</taxon>
        <taxon>Asterales</taxon>
        <taxon>Asteraceae</taxon>
        <taxon>Asteroideae</taxon>
        <taxon>Anthemideae</taxon>
        <taxon>Anthemidinae</taxon>
        <taxon>Tanacetum</taxon>
    </lineage>
</organism>
<name>A0ABQ4ZU15_9ASTR</name>
<reference evidence="1" key="1">
    <citation type="journal article" date="2022" name="Int. J. Mol. Sci.">
        <title>Draft Genome of Tanacetum Coccineum: Genomic Comparison of Closely Related Tanacetum-Family Plants.</title>
        <authorList>
            <person name="Yamashiro T."/>
            <person name="Shiraishi A."/>
            <person name="Nakayama K."/>
            <person name="Satake H."/>
        </authorList>
    </citation>
    <scope>NUCLEOTIDE SEQUENCE</scope>
</reference>
<proteinExistence type="predicted"/>
<comment type="caution">
    <text evidence="1">The sequence shown here is derived from an EMBL/GenBank/DDBJ whole genome shotgun (WGS) entry which is preliminary data.</text>
</comment>
<reference evidence="1" key="2">
    <citation type="submission" date="2022-01" db="EMBL/GenBank/DDBJ databases">
        <authorList>
            <person name="Yamashiro T."/>
            <person name="Shiraishi A."/>
            <person name="Satake H."/>
            <person name="Nakayama K."/>
        </authorList>
    </citation>
    <scope>NUCLEOTIDE SEQUENCE</scope>
</reference>
<evidence type="ECO:0000313" key="1">
    <source>
        <dbReference type="EMBL" id="GJS92470.1"/>
    </source>
</evidence>
<accession>A0ABQ4ZU15</accession>
<sequence>MDVNIAFLNVELDEEVYINQPQGFIMPGNENKVIGCLMYAMTCTRSDIVFVVGKLSSAAILAKAYSQMYNGKSRHLGVRHSMIREFIMNEVVSIEFLRSQQNLADHLMKELARDLVLKSIEWIGLKSNLVTEC</sequence>
<evidence type="ECO:0000313" key="2">
    <source>
        <dbReference type="Proteomes" id="UP001151760"/>
    </source>
</evidence>